<dbReference type="Proteomes" id="UP000331127">
    <property type="component" value="Unassembled WGS sequence"/>
</dbReference>
<dbReference type="AlphaFoldDB" id="A0A5M3WXS7"/>
<dbReference type="RefSeq" id="WP_155358793.1">
    <property type="nucleotide sequence ID" value="NZ_BAAAHL010000058.1"/>
</dbReference>
<evidence type="ECO:0008006" key="3">
    <source>
        <dbReference type="Google" id="ProtNLM"/>
    </source>
</evidence>
<dbReference type="EMBL" id="BLAE01000047">
    <property type="protein sequence ID" value="GES13550.1"/>
    <property type="molecule type" value="Genomic_DNA"/>
</dbReference>
<proteinExistence type="predicted"/>
<evidence type="ECO:0000313" key="2">
    <source>
        <dbReference type="Proteomes" id="UP000331127"/>
    </source>
</evidence>
<dbReference type="OrthoDB" id="3543178at2"/>
<reference evidence="1 2" key="1">
    <citation type="submission" date="2019-10" db="EMBL/GenBank/DDBJ databases">
        <title>Whole genome shotgun sequence of Acrocarpospora macrocephala NBRC 16266.</title>
        <authorList>
            <person name="Ichikawa N."/>
            <person name="Kimura A."/>
            <person name="Kitahashi Y."/>
            <person name="Komaki H."/>
            <person name="Oguchi A."/>
        </authorList>
    </citation>
    <scope>NUCLEOTIDE SEQUENCE [LARGE SCALE GENOMIC DNA]</scope>
    <source>
        <strain evidence="1 2">NBRC 16266</strain>
    </source>
</reference>
<gene>
    <name evidence="1" type="ORF">Amac_071470</name>
</gene>
<keyword evidence="2" id="KW-1185">Reference proteome</keyword>
<protein>
    <recommendedName>
        <fullName evidence="3">Aminoglycoside phosphotransferase domain-containing protein</fullName>
    </recommendedName>
</protein>
<name>A0A5M3WXS7_9ACTN</name>
<organism evidence="1 2">
    <name type="scientific">Acrocarpospora macrocephala</name>
    <dbReference type="NCBI Taxonomy" id="150177"/>
    <lineage>
        <taxon>Bacteria</taxon>
        <taxon>Bacillati</taxon>
        <taxon>Actinomycetota</taxon>
        <taxon>Actinomycetes</taxon>
        <taxon>Streptosporangiales</taxon>
        <taxon>Streptosporangiaceae</taxon>
        <taxon>Acrocarpospora</taxon>
    </lineage>
</organism>
<evidence type="ECO:0000313" key="1">
    <source>
        <dbReference type="EMBL" id="GES13550.1"/>
    </source>
</evidence>
<accession>A0A5M3WXS7</accession>
<comment type="caution">
    <text evidence="1">The sequence shown here is derived from an EMBL/GenBank/DDBJ whole genome shotgun (WGS) entry which is preliminary data.</text>
</comment>
<sequence>MSKVVASYATGYMLTAIVESGDGDYWWTRRPGPARTTRMRTPDPAVLATVLKVPRGRVGLTVPARREGGGVTYRTRQARPIASAFLGLGEGADGFDLERDAADTLTATGLTLALLHAEPLPLVDLPAPEGPQRLLSWLRGGQGPGTAANLHRRAVDILGRARMATAEAWCAPLPQSRHVLLHGAPGHGILLPATPGRDGSLLIGEDISAGAPEFDVGWLVGELVEFRDAGRKLGHGPLRHVDYEALIGCLLDGYAAPLDLAEVGRVAAVRFLTHTHDFAAYMQWHEILVGYLNVLADVIDAADSGQLLTSSSGKVSHR</sequence>